<protein>
    <submittedName>
        <fullName evidence="2">Uncharacterized protein</fullName>
    </submittedName>
</protein>
<comment type="caution">
    <text evidence="2">The sequence shown here is derived from an EMBL/GenBank/DDBJ whole genome shotgun (WGS) entry which is preliminary data.</text>
</comment>
<name>A0A437MIF6_9PROT</name>
<evidence type="ECO:0000256" key="1">
    <source>
        <dbReference type="SAM" id="Phobius"/>
    </source>
</evidence>
<dbReference type="EMBL" id="SACL01000002">
    <property type="protein sequence ID" value="RVT97438.1"/>
    <property type="molecule type" value="Genomic_DNA"/>
</dbReference>
<organism evidence="2 3">
    <name type="scientific">Rhodovarius crocodyli</name>
    <dbReference type="NCBI Taxonomy" id="1979269"/>
    <lineage>
        <taxon>Bacteria</taxon>
        <taxon>Pseudomonadati</taxon>
        <taxon>Pseudomonadota</taxon>
        <taxon>Alphaproteobacteria</taxon>
        <taxon>Acetobacterales</taxon>
        <taxon>Roseomonadaceae</taxon>
        <taxon>Rhodovarius</taxon>
    </lineage>
</organism>
<keyword evidence="1" id="KW-0812">Transmembrane</keyword>
<evidence type="ECO:0000313" key="2">
    <source>
        <dbReference type="EMBL" id="RVT97438.1"/>
    </source>
</evidence>
<proteinExistence type="predicted"/>
<keyword evidence="1" id="KW-1133">Transmembrane helix</keyword>
<sequence length="173" mass="18795">MAGLMGAGLLARGQGLGMAAFDGSPQEVRRSFWAAALSFPLFFALARIAGVDEPVSFPWLREALSFTITWVVFALMSERMATVSGYGRNWPRFMSAWNWSNLIQYAVLLAATIPGRFVPDVAEQIVSLVAVGYALWLEWFVTRQALGVPGPMAVLFVVLDVALGLFIHGLIGG</sequence>
<accession>A0A437MIF6</accession>
<feature type="transmembrane region" description="Helical" evidence="1">
    <location>
        <begin position="121"/>
        <end position="141"/>
    </location>
</feature>
<feature type="transmembrane region" description="Helical" evidence="1">
    <location>
        <begin position="96"/>
        <end position="115"/>
    </location>
</feature>
<feature type="transmembrane region" description="Helical" evidence="1">
    <location>
        <begin position="32"/>
        <end position="50"/>
    </location>
</feature>
<keyword evidence="3" id="KW-1185">Reference proteome</keyword>
<keyword evidence="1" id="KW-0472">Membrane</keyword>
<dbReference type="AlphaFoldDB" id="A0A437MIF6"/>
<feature type="transmembrane region" description="Helical" evidence="1">
    <location>
        <begin position="56"/>
        <end position="75"/>
    </location>
</feature>
<evidence type="ECO:0000313" key="3">
    <source>
        <dbReference type="Proteomes" id="UP000282957"/>
    </source>
</evidence>
<dbReference type="RefSeq" id="WP_127786666.1">
    <property type="nucleotide sequence ID" value="NZ_SACL01000002.1"/>
</dbReference>
<dbReference type="Proteomes" id="UP000282957">
    <property type="component" value="Unassembled WGS sequence"/>
</dbReference>
<reference evidence="2 3" key="1">
    <citation type="submission" date="2019-01" db="EMBL/GenBank/DDBJ databases">
        <authorList>
            <person name="Chen W.-M."/>
        </authorList>
    </citation>
    <scope>NUCLEOTIDE SEQUENCE [LARGE SCALE GENOMIC DNA]</scope>
    <source>
        <strain evidence="2 3">CCP-6</strain>
    </source>
</reference>
<gene>
    <name evidence="2" type="ORF">EOD42_06300</name>
</gene>
<feature type="transmembrane region" description="Helical" evidence="1">
    <location>
        <begin position="153"/>
        <end position="171"/>
    </location>
</feature>
<dbReference type="OrthoDB" id="8443450at2"/>